<feature type="transmembrane region" description="Helical" evidence="6">
    <location>
        <begin position="301"/>
        <end position="325"/>
    </location>
</feature>
<keyword evidence="2" id="KW-1003">Cell membrane</keyword>
<feature type="transmembrane region" description="Helical" evidence="6">
    <location>
        <begin position="767"/>
        <end position="788"/>
    </location>
</feature>
<keyword evidence="4 6" id="KW-1133">Transmembrane helix</keyword>
<feature type="transmembrane region" description="Helical" evidence="6">
    <location>
        <begin position="390"/>
        <end position="418"/>
    </location>
</feature>
<name>A0ABS3YBB3_9BACT</name>
<dbReference type="InterPro" id="IPR003838">
    <property type="entry name" value="ABC3_permease_C"/>
</dbReference>
<accession>A0ABS3YBB3</accession>
<feature type="domain" description="MacB-like periplasmic core" evidence="8">
    <location>
        <begin position="20"/>
        <end position="251"/>
    </location>
</feature>
<feature type="domain" description="ABC3 transporter permease C-terminal" evidence="7">
    <location>
        <begin position="303"/>
        <end position="417"/>
    </location>
</feature>
<feature type="domain" description="ABC3 transporter permease C-terminal" evidence="7">
    <location>
        <begin position="687"/>
        <end position="797"/>
    </location>
</feature>
<feature type="transmembrane region" description="Helical" evidence="6">
    <location>
        <begin position="736"/>
        <end position="755"/>
    </location>
</feature>
<dbReference type="EMBL" id="JAGHKP010000001">
    <property type="protein sequence ID" value="MBO9151971.1"/>
    <property type="molecule type" value="Genomic_DNA"/>
</dbReference>
<evidence type="ECO:0000256" key="4">
    <source>
        <dbReference type="ARBA" id="ARBA00022989"/>
    </source>
</evidence>
<dbReference type="InterPro" id="IPR050250">
    <property type="entry name" value="Macrolide_Exporter_MacB"/>
</dbReference>
<feature type="transmembrane region" description="Helical" evidence="6">
    <location>
        <begin position="21"/>
        <end position="41"/>
    </location>
</feature>
<dbReference type="Pfam" id="PF02687">
    <property type="entry name" value="FtsX"/>
    <property type="match status" value="2"/>
</dbReference>
<feature type="transmembrane region" description="Helical" evidence="6">
    <location>
        <begin position="348"/>
        <end position="370"/>
    </location>
</feature>
<dbReference type="InterPro" id="IPR025857">
    <property type="entry name" value="MacB_PCD"/>
</dbReference>
<evidence type="ECO:0000256" key="1">
    <source>
        <dbReference type="ARBA" id="ARBA00004651"/>
    </source>
</evidence>
<evidence type="ECO:0000259" key="8">
    <source>
        <dbReference type="Pfam" id="PF12704"/>
    </source>
</evidence>
<organism evidence="9 10">
    <name type="scientific">Chitinophaga chungangae</name>
    <dbReference type="NCBI Taxonomy" id="2821488"/>
    <lineage>
        <taxon>Bacteria</taxon>
        <taxon>Pseudomonadati</taxon>
        <taxon>Bacteroidota</taxon>
        <taxon>Chitinophagia</taxon>
        <taxon>Chitinophagales</taxon>
        <taxon>Chitinophagaceae</taxon>
        <taxon>Chitinophaga</taxon>
    </lineage>
</organism>
<dbReference type="PANTHER" id="PTHR30572">
    <property type="entry name" value="MEMBRANE COMPONENT OF TRANSPORTER-RELATED"/>
    <property type="match status" value="1"/>
</dbReference>
<sequence>MLYNHLKIAFRSLRRKLSFTLLNVAGLAVGIAAALLIFAVVRHELSFEDFQPNKDRIYRVASLSISRSNGETVAKNGGVPLILPPTFRNDFPQFEKVAAMWHLGQGQIYIPGKNGAPEKRFLELDHMAWCEAGIFSMFDYKWLAGNADGLSRPNTAVVAASIAEKYFGSAQKALGQTIQLFSFRIPFEITGVYADPPANSDMGTRLAFSYPTFISATSYTSEEWKNLSGNSVCYVLLRKGADAAAVTAQLPAFVKKYYNEDARNTPNVTSLMLQPLSEIHTSKDLGPFEGNKFTSRELVTLSMIGVFLLIVACINFINLATALSVNRAREIGVRKVLGSNRWQLMRQFLHETALITACSVLLGVVLAFAAMPELEKLLGKTLLIPVWSMLGFLALLLVAVTFLAGFYPAMIVSGFNPLAALKNRLSRAAAGGVSMRRGLVVFQFVVAQLLVIGTLVAFQQMKLFREKPMGFDTEALLMVDLPSDSSMTVKYPHLRERMQAIPGVEATAFCMEAPSASWYWGADFFFNGKAEMEPFMVARQFGDTGFISTFGIRIMAGRRPFAGDTVREVLVNETFVKKMQLPNNEAVLGKRLSFHQQKNLEIVGVVKDYANQSLRDAVLPVVITLDNKTINFMALRLNTTAIQQTLPQIERVFTSVYPTYLYDTRFLDQRIARYYKAEAETALLFRIFALLAIFISCLGLYGLVSFMAVQKQKEVGIRKVLGASVESIVLLFSREFTFLIGIAFLIAAPLGYFFMNKWLEGFHAHVTIGWGVFALAVVFSVAIAWASVGYKAIRAALSNPVKNLRAE</sequence>
<comment type="caution">
    <text evidence="9">The sequence shown here is derived from an EMBL/GenBank/DDBJ whole genome shotgun (WGS) entry which is preliminary data.</text>
</comment>
<evidence type="ECO:0000256" key="3">
    <source>
        <dbReference type="ARBA" id="ARBA00022692"/>
    </source>
</evidence>
<dbReference type="PANTHER" id="PTHR30572:SF18">
    <property type="entry name" value="ABC-TYPE MACROLIDE FAMILY EXPORT SYSTEM PERMEASE COMPONENT 2"/>
    <property type="match status" value="1"/>
</dbReference>
<feature type="transmembrane region" description="Helical" evidence="6">
    <location>
        <begin position="683"/>
        <end position="709"/>
    </location>
</feature>
<evidence type="ECO:0000256" key="6">
    <source>
        <dbReference type="SAM" id="Phobius"/>
    </source>
</evidence>
<evidence type="ECO:0000313" key="10">
    <source>
        <dbReference type="Proteomes" id="UP000679126"/>
    </source>
</evidence>
<evidence type="ECO:0000256" key="2">
    <source>
        <dbReference type="ARBA" id="ARBA00022475"/>
    </source>
</evidence>
<protein>
    <submittedName>
        <fullName evidence="9">ABC transporter permease</fullName>
    </submittedName>
</protein>
<reference evidence="10" key="1">
    <citation type="submission" date="2021-03" db="EMBL/GenBank/DDBJ databases">
        <title>Assistant Professor.</title>
        <authorList>
            <person name="Huq M.A."/>
        </authorList>
    </citation>
    <scope>NUCLEOTIDE SEQUENCE [LARGE SCALE GENOMIC DNA]</scope>
    <source>
        <strain evidence="10">MAH-28</strain>
    </source>
</reference>
<dbReference type="RefSeq" id="WP_209144674.1">
    <property type="nucleotide sequence ID" value="NZ_JAGHKP010000001.1"/>
</dbReference>
<keyword evidence="5 6" id="KW-0472">Membrane</keyword>
<comment type="subcellular location">
    <subcellularLocation>
        <location evidence="1">Cell membrane</location>
        <topology evidence="1">Multi-pass membrane protein</topology>
    </subcellularLocation>
</comment>
<keyword evidence="10" id="KW-1185">Reference proteome</keyword>
<dbReference type="Proteomes" id="UP000679126">
    <property type="component" value="Unassembled WGS sequence"/>
</dbReference>
<keyword evidence="3 6" id="KW-0812">Transmembrane</keyword>
<feature type="transmembrane region" description="Helical" evidence="6">
    <location>
        <begin position="439"/>
        <end position="458"/>
    </location>
</feature>
<evidence type="ECO:0000259" key="7">
    <source>
        <dbReference type="Pfam" id="PF02687"/>
    </source>
</evidence>
<evidence type="ECO:0000256" key="5">
    <source>
        <dbReference type="ARBA" id="ARBA00023136"/>
    </source>
</evidence>
<dbReference type="Pfam" id="PF12704">
    <property type="entry name" value="MacB_PCD"/>
    <property type="match status" value="1"/>
</dbReference>
<evidence type="ECO:0000313" key="9">
    <source>
        <dbReference type="EMBL" id="MBO9151971.1"/>
    </source>
</evidence>
<proteinExistence type="predicted"/>
<gene>
    <name evidence="9" type="ORF">J7I43_07110</name>
</gene>